<feature type="domain" description="Peptidase C39-like" evidence="1">
    <location>
        <begin position="124"/>
        <end position="256"/>
    </location>
</feature>
<dbReference type="AlphaFoldDB" id="A0A426DBB3"/>
<dbReference type="OrthoDB" id="1164310at2"/>
<dbReference type="RefSeq" id="WP_125070671.1">
    <property type="nucleotide sequence ID" value="NZ_QWZQ01000001.1"/>
</dbReference>
<reference evidence="2 3" key="1">
    <citation type="submission" date="2018-08" db="EMBL/GenBank/DDBJ databases">
        <title>Genome Lactobacillus garii FI11369.</title>
        <authorList>
            <person name="Diaz M."/>
            <person name="Narbad A."/>
        </authorList>
    </citation>
    <scope>NUCLEOTIDE SEQUENCE [LARGE SCALE GENOMIC DNA]</scope>
    <source>
        <strain evidence="2 3">FI11369</strain>
    </source>
</reference>
<dbReference type="EMBL" id="QWZQ01000001">
    <property type="protein sequence ID" value="RRK11882.1"/>
    <property type="molecule type" value="Genomic_DNA"/>
</dbReference>
<protein>
    <recommendedName>
        <fullName evidence="1">Peptidase C39-like domain-containing protein</fullName>
    </recommendedName>
</protein>
<evidence type="ECO:0000313" key="2">
    <source>
        <dbReference type="EMBL" id="RRK11882.1"/>
    </source>
</evidence>
<evidence type="ECO:0000313" key="3">
    <source>
        <dbReference type="Proteomes" id="UP000283633"/>
    </source>
</evidence>
<name>A0A426DBB3_9LACO</name>
<comment type="caution">
    <text evidence="2">The sequence shown here is derived from an EMBL/GenBank/DDBJ whole genome shotgun (WGS) entry which is preliminary data.</text>
</comment>
<dbReference type="PANTHER" id="PTHR37806:SF1">
    <property type="entry name" value="PEPTIDASE C39-LIKE DOMAIN-CONTAINING PROTEIN"/>
    <property type="match status" value="1"/>
</dbReference>
<dbReference type="PANTHER" id="PTHR37806">
    <property type="entry name" value="LMO0724 PROTEIN"/>
    <property type="match status" value="1"/>
</dbReference>
<dbReference type="Pfam" id="PF13529">
    <property type="entry name" value="Peptidase_C39_2"/>
    <property type="match status" value="1"/>
</dbReference>
<dbReference type="Proteomes" id="UP000283633">
    <property type="component" value="Unassembled WGS sequence"/>
</dbReference>
<proteinExistence type="predicted"/>
<dbReference type="Gene3D" id="3.90.70.10">
    <property type="entry name" value="Cysteine proteinases"/>
    <property type="match status" value="1"/>
</dbReference>
<gene>
    <name evidence="2" type="ORF">D1831_00640</name>
</gene>
<keyword evidence="3" id="KW-1185">Reference proteome</keyword>
<sequence length="282" mass="31346">MDKFGCVIVGTVSLWAGCQLIQPAQAAATYPINGIQVTTRQTYLSANWRGKGYHLTVQQHQRARLRVTLHLKNHQHTVWTREEQAWITQHGKKQRFYYVHNTAHQSGWVRASDLKAAVPTTLNLTVPLISQLPELPTGCEMTATTMMLQYAGVKLDKLQLAAAVPRSSDPNVGFVGEPTSNVGVGLYVYPQGLLSTVRHYLPTAVNLSGMSLSQLKAQLGKRHPVVVWVTGLDGFASHTVTVVGYTPTTLRYNDPWTGQRATITNHSFETIWQQNGRRALSY</sequence>
<dbReference type="InterPro" id="IPR039564">
    <property type="entry name" value="Peptidase_C39-like"/>
</dbReference>
<organism evidence="2 3">
    <name type="scientific">Lactiplantibacillus garii</name>
    <dbReference type="NCBI Taxonomy" id="2306423"/>
    <lineage>
        <taxon>Bacteria</taxon>
        <taxon>Bacillati</taxon>
        <taxon>Bacillota</taxon>
        <taxon>Bacilli</taxon>
        <taxon>Lactobacillales</taxon>
        <taxon>Lactobacillaceae</taxon>
        <taxon>Lactiplantibacillus</taxon>
    </lineage>
</organism>
<accession>A0A426DBB3</accession>
<dbReference type="PROSITE" id="PS51257">
    <property type="entry name" value="PROKAR_LIPOPROTEIN"/>
    <property type="match status" value="1"/>
</dbReference>
<evidence type="ECO:0000259" key="1">
    <source>
        <dbReference type="Pfam" id="PF13529"/>
    </source>
</evidence>